<protein>
    <submittedName>
        <fullName evidence="3">Flagellar hook-length control protein FliK</fullName>
    </submittedName>
</protein>
<dbReference type="Gene3D" id="3.30.750.140">
    <property type="match status" value="1"/>
</dbReference>
<proteinExistence type="predicted"/>
<keyword evidence="3" id="KW-0282">Flagellum</keyword>
<gene>
    <name evidence="3" type="ORF">GCM10008964_16480</name>
</gene>
<feature type="compositionally biased region" description="Polar residues" evidence="1">
    <location>
        <begin position="366"/>
        <end position="383"/>
    </location>
</feature>
<feature type="domain" description="Flagellar hook-length control protein-like C-terminal" evidence="2">
    <location>
        <begin position="470"/>
        <end position="539"/>
    </location>
</feature>
<evidence type="ECO:0000256" key="1">
    <source>
        <dbReference type="SAM" id="MobiDB-lite"/>
    </source>
</evidence>
<sequence>MQINRFQQPNTEVISNASAKLVDTLPAGQKMEATVIARVNAEQVKLQLGDKVVHVNTQQDLSAGQKVILQKSIESGQPVIQLTPVVSAKPEIQAATLATLLKAGQVIAADVVKLLAQNQLLVIPKFVTDPTVNSSQAAQLSQLNAALPKHMEINVSHLNQGFKVGDKLALEILKTLPLSVKIMPDNATREERIVSYQRALLPLLQNFVTKPATMNTSATNTPTLPEPVRQALTNVIQNLVDKQTLQQPDKLQQTINNSGVFLESQLKQNVAQPNLQQNLKANLMRLADTLKAHIQSPLLPKILDNPELVKQLPTEVQTAIKQVLSAPQELRALPAQISPALANRGQTPTQLLFSLLAGLTTATTAEKTQSPQASPNTSTAMPLPTMNMTANAQQAVTRAIEYQMMRDLLQDVESVSAKIQFNQLSMVQDNDLNTNANVWLFDLPVKEKQQLELLQMRVEQHFPNKNTDDDSVLWQVQLNLETQNLGPMQARISLQDKNVSVVILAERQQSADLLSSHLDNLDGRLNEMGFSIHHLSCRQALVTPVTPVNTTRLNDYLVDISV</sequence>
<name>A0ABN0TMQ9_9GAMM</name>
<dbReference type="InterPro" id="IPR038610">
    <property type="entry name" value="FliK-like_C_sf"/>
</dbReference>
<dbReference type="Pfam" id="PF02120">
    <property type="entry name" value="Flg_hook"/>
    <property type="match status" value="1"/>
</dbReference>
<dbReference type="InterPro" id="IPR021136">
    <property type="entry name" value="Flagellar_hook_control-like_C"/>
</dbReference>
<dbReference type="Proteomes" id="UP001501476">
    <property type="component" value="Unassembled WGS sequence"/>
</dbReference>
<comment type="caution">
    <text evidence="3">The sequence shown here is derived from an EMBL/GenBank/DDBJ whole genome shotgun (WGS) entry which is preliminary data.</text>
</comment>
<evidence type="ECO:0000313" key="4">
    <source>
        <dbReference type="Proteomes" id="UP001501476"/>
    </source>
</evidence>
<reference evidence="3 4" key="1">
    <citation type="journal article" date="2019" name="Int. J. Syst. Evol. Microbiol.">
        <title>The Global Catalogue of Microorganisms (GCM) 10K type strain sequencing project: providing services to taxonomists for standard genome sequencing and annotation.</title>
        <authorList>
            <consortium name="The Broad Institute Genomics Platform"/>
            <consortium name="The Broad Institute Genome Sequencing Center for Infectious Disease"/>
            <person name="Wu L."/>
            <person name="Ma J."/>
        </authorList>
    </citation>
    <scope>NUCLEOTIDE SEQUENCE [LARGE SCALE GENOMIC DNA]</scope>
    <source>
        <strain evidence="3 4">JCM 6886</strain>
    </source>
</reference>
<dbReference type="RefSeq" id="WP_286303949.1">
    <property type="nucleotide sequence ID" value="NZ_AP027741.1"/>
</dbReference>
<accession>A0ABN0TMQ9</accession>
<organism evidence="3 4">
    <name type="scientific">Methylophaga marina</name>
    <dbReference type="NCBI Taxonomy" id="45495"/>
    <lineage>
        <taxon>Bacteria</taxon>
        <taxon>Pseudomonadati</taxon>
        <taxon>Pseudomonadota</taxon>
        <taxon>Gammaproteobacteria</taxon>
        <taxon>Thiotrichales</taxon>
        <taxon>Piscirickettsiaceae</taxon>
        <taxon>Methylophaga</taxon>
    </lineage>
</organism>
<evidence type="ECO:0000259" key="2">
    <source>
        <dbReference type="Pfam" id="PF02120"/>
    </source>
</evidence>
<keyword evidence="3" id="KW-0966">Cell projection</keyword>
<keyword evidence="4" id="KW-1185">Reference proteome</keyword>
<feature type="region of interest" description="Disordered" evidence="1">
    <location>
        <begin position="364"/>
        <end position="383"/>
    </location>
</feature>
<evidence type="ECO:0000313" key="3">
    <source>
        <dbReference type="EMBL" id="GAA0225592.1"/>
    </source>
</evidence>
<keyword evidence="3" id="KW-0969">Cilium</keyword>
<dbReference type="EMBL" id="BAAADG010000005">
    <property type="protein sequence ID" value="GAA0225592.1"/>
    <property type="molecule type" value="Genomic_DNA"/>
</dbReference>